<name>A0ABX6SZP1_9SPHN</name>
<organism evidence="2 3">
    <name type="scientific">Sphingomonas daechungensis</name>
    <dbReference type="NCBI Taxonomy" id="1176646"/>
    <lineage>
        <taxon>Bacteria</taxon>
        <taxon>Pseudomonadati</taxon>
        <taxon>Pseudomonadota</taxon>
        <taxon>Alphaproteobacteria</taxon>
        <taxon>Sphingomonadales</taxon>
        <taxon>Sphingomonadaceae</taxon>
        <taxon>Sphingomonas</taxon>
    </lineage>
</organism>
<protein>
    <submittedName>
        <fullName evidence="2">Uncharacterized protein</fullName>
    </submittedName>
</protein>
<evidence type="ECO:0000313" key="3">
    <source>
        <dbReference type="Proteomes" id="UP000516134"/>
    </source>
</evidence>
<evidence type="ECO:0000313" key="2">
    <source>
        <dbReference type="EMBL" id="QNP42766.1"/>
    </source>
</evidence>
<keyword evidence="1" id="KW-0732">Signal</keyword>
<accession>A0ABX6SZP1</accession>
<keyword evidence="3" id="KW-1185">Reference proteome</keyword>
<evidence type="ECO:0000256" key="1">
    <source>
        <dbReference type="SAM" id="SignalP"/>
    </source>
</evidence>
<sequence>MTRRIPHMAAAAMALIVLSAGAASAKTLVVRSVGPSAKSYPPGKALPDTAKISLQAGDSVTVLSPGAKRTLRGPGTFPAASASAEGLSQAAAKRTRFGAMRTGDLALNPSPWNLDVTQSGTVCVLGSGLKMWRPNSEDAAKLSIKGPAGAATTVTWPAGKSTMDWPASVKISSGTDYQIAMADSASPETVRFAVLPSIPQDITDAAQELIKNGCQNQLDVLVDGLDSAQ</sequence>
<proteinExistence type="predicted"/>
<dbReference type="RefSeq" id="WP_187714198.1">
    <property type="nucleotide sequence ID" value="NZ_BAABJC010000001.1"/>
</dbReference>
<dbReference type="Proteomes" id="UP000516134">
    <property type="component" value="Chromosome"/>
</dbReference>
<feature type="chain" id="PRO_5046169517" evidence="1">
    <location>
        <begin position="26"/>
        <end position="229"/>
    </location>
</feature>
<feature type="signal peptide" evidence="1">
    <location>
        <begin position="1"/>
        <end position="25"/>
    </location>
</feature>
<reference evidence="2 3" key="1">
    <citation type="submission" date="2020-08" db="EMBL/GenBank/DDBJ databases">
        <title>Genome sequence of Sphingomonas daechungensis KACC 18115T.</title>
        <authorList>
            <person name="Hyun D.-W."/>
            <person name="Bae J.-W."/>
        </authorList>
    </citation>
    <scope>NUCLEOTIDE SEQUENCE [LARGE SCALE GENOMIC DNA]</scope>
    <source>
        <strain evidence="2 3">KACC 18115</strain>
    </source>
</reference>
<gene>
    <name evidence="2" type="ORF">H9L15_11715</name>
</gene>
<dbReference type="EMBL" id="CP060780">
    <property type="protein sequence ID" value="QNP42766.1"/>
    <property type="molecule type" value="Genomic_DNA"/>
</dbReference>